<keyword evidence="1" id="KW-0520">NAD</keyword>
<organism evidence="4 5">
    <name type="scientific">Microbacterium thalassium</name>
    <dbReference type="NCBI Taxonomy" id="362649"/>
    <lineage>
        <taxon>Bacteria</taxon>
        <taxon>Bacillati</taxon>
        <taxon>Actinomycetota</taxon>
        <taxon>Actinomycetes</taxon>
        <taxon>Micrococcales</taxon>
        <taxon>Microbacteriaceae</taxon>
        <taxon>Microbacterium</taxon>
    </lineage>
</organism>
<dbReference type="EMBL" id="JACHML010000001">
    <property type="protein sequence ID" value="MBB6390634.1"/>
    <property type="molecule type" value="Genomic_DNA"/>
</dbReference>
<accession>A0A7X0KU06</accession>
<dbReference type="InterPro" id="IPR052515">
    <property type="entry name" value="Gfo/Idh/MocA_Oxidoreductase"/>
</dbReference>
<dbReference type="Gene3D" id="3.40.50.720">
    <property type="entry name" value="NAD(P)-binding Rossmann-like Domain"/>
    <property type="match status" value="1"/>
</dbReference>
<protein>
    <submittedName>
        <fullName evidence="4">Putative dehydrogenase</fullName>
    </submittedName>
</protein>
<dbReference type="Proteomes" id="UP000537775">
    <property type="component" value="Unassembled WGS sequence"/>
</dbReference>
<reference evidence="4 5" key="1">
    <citation type="submission" date="2020-08" db="EMBL/GenBank/DDBJ databases">
        <title>Sequencing the genomes of 1000 actinobacteria strains.</title>
        <authorList>
            <person name="Klenk H.-P."/>
        </authorList>
    </citation>
    <scope>NUCLEOTIDE SEQUENCE [LARGE SCALE GENOMIC DNA]</scope>
    <source>
        <strain evidence="4 5">DSM 12511</strain>
    </source>
</reference>
<dbReference type="Pfam" id="PF22725">
    <property type="entry name" value="GFO_IDH_MocA_C3"/>
    <property type="match status" value="1"/>
</dbReference>
<dbReference type="Gene3D" id="3.30.360.10">
    <property type="entry name" value="Dihydrodipicolinate Reductase, domain 2"/>
    <property type="match status" value="1"/>
</dbReference>
<dbReference type="SUPFAM" id="SSF55347">
    <property type="entry name" value="Glyceraldehyde-3-phosphate dehydrogenase-like, C-terminal domain"/>
    <property type="match status" value="1"/>
</dbReference>
<sequence>MSAPGVRLAVIGGGSQIFEAAHAPAIADLGAEVVGLFDAAPARAAAVGGRFGWPVAADFDALLATGADAAVVCVPHPLHAGFVTACATAGLDVLVEKPLAGTLGEIDDIIRAAEASGVLVAVLQQHRLRDEVVAARAMLTSGELGRIHRAVLTASYPKRSNYYTDTAWRGTWAGEGGGVLLNQGLHDIDLLQHLLGMPERVWSTQGTALHPIEAEDTADVVLTWPDGATGSVHVTSAAALEENRLEIFGSAGDIRITGRGLEVRPHGEDFAAFAATPGGHLDLFPRGEWELRVAPGHGTHRDVYADFFAAREHGGAPVTPAADARGAVEIIAAAAISHDIGTAVALPVDPARQDALLQRRIEEAAHERVG</sequence>
<evidence type="ECO:0000313" key="4">
    <source>
        <dbReference type="EMBL" id="MBB6390634.1"/>
    </source>
</evidence>
<feature type="domain" description="Gfo/Idh/MocA-like oxidoreductase N-terminal" evidence="2">
    <location>
        <begin position="7"/>
        <end position="122"/>
    </location>
</feature>
<dbReference type="Pfam" id="PF01408">
    <property type="entry name" value="GFO_IDH_MocA"/>
    <property type="match status" value="1"/>
</dbReference>
<dbReference type="PANTHER" id="PTHR43249:SF1">
    <property type="entry name" value="D-GLUCOSIDE 3-DEHYDROGENASE"/>
    <property type="match status" value="1"/>
</dbReference>
<feature type="domain" description="GFO/IDH/MocA-like oxidoreductase" evidence="3">
    <location>
        <begin position="133"/>
        <end position="255"/>
    </location>
</feature>
<comment type="caution">
    <text evidence="4">The sequence shown here is derived from an EMBL/GenBank/DDBJ whole genome shotgun (WGS) entry which is preliminary data.</text>
</comment>
<dbReference type="PANTHER" id="PTHR43249">
    <property type="entry name" value="UDP-N-ACETYL-2-AMINO-2-DEOXY-D-GLUCURONATE OXIDASE"/>
    <property type="match status" value="1"/>
</dbReference>
<dbReference type="AlphaFoldDB" id="A0A7X0KU06"/>
<name>A0A7X0KU06_9MICO</name>
<dbReference type="InterPro" id="IPR055170">
    <property type="entry name" value="GFO_IDH_MocA-like_dom"/>
</dbReference>
<keyword evidence="5" id="KW-1185">Reference proteome</keyword>
<proteinExistence type="predicted"/>
<evidence type="ECO:0000313" key="5">
    <source>
        <dbReference type="Proteomes" id="UP000537775"/>
    </source>
</evidence>
<dbReference type="InterPro" id="IPR036291">
    <property type="entry name" value="NAD(P)-bd_dom_sf"/>
</dbReference>
<dbReference type="InterPro" id="IPR000683">
    <property type="entry name" value="Gfo/Idh/MocA-like_OxRdtase_N"/>
</dbReference>
<dbReference type="SUPFAM" id="SSF51735">
    <property type="entry name" value="NAD(P)-binding Rossmann-fold domains"/>
    <property type="match status" value="1"/>
</dbReference>
<evidence type="ECO:0000259" key="2">
    <source>
        <dbReference type="Pfam" id="PF01408"/>
    </source>
</evidence>
<dbReference type="RefSeq" id="WP_184749861.1">
    <property type="nucleotide sequence ID" value="NZ_BAAAJR010000003.1"/>
</dbReference>
<evidence type="ECO:0000259" key="3">
    <source>
        <dbReference type="Pfam" id="PF22725"/>
    </source>
</evidence>
<dbReference type="GO" id="GO:0000166">
    <property type="term" value="F:nucleotide binding"/>
    <property type="evidence" value="ECO:0007669"/>
    <property type="project" value="InterPro"/>
</dbReference>
<gene>
    <name evidence="4" type="ORF">HD594_000947</name>
</gene>
<evidence type="ECO:0000256" key="1">
    <source>
        <dbReference type="ARBA" id="ARBA00023027"/>
    </source>
</evidence>